<evidence type="ECO:0000256" key="8">
    <source>
        <dbReference type="SAM" id="Phobius"/>
    </source>
</evidence>
<evidence type="ECO:0000256" key="4">
    <source>
        <dbReference type="ARBA" id="ARBA00022692"/>
    </source>
</evidence>
<evidence type="ECO:0000256" key="7">
    <source>
        <dbReference type="ARBA" id="ARBA00023136"/>
    </source>
</evidence>
<dbReference type="InterPro" id="IPR018043">
    <property type="entry name" value="Na/Gal_symport_CS"/>
</dbReference>
<feature type="transmembrane region" description="Helical" evidence="8">
    <location>
        <begin position="97"/>
        <end position="118"/>
    </location>
</feature>
<feature type="transmembrane region" description="Helical" evidence="8">
    <location>
        <begin position="286"/>
        <end position="305"/>
    </location>
</feature>
<dbReference type="Proteomes" id="UP000319837">
    <property type="component" value="Unassembled WGS sequence"/>
</dbReference>
<feature type="domain" description="Major facilitator superfamily (MFS) profile" evidence="9">
    <location>
        <begin position="25"/>
        <end position="451"/>
    </location>
</feature>
<feature type="transmembrane region" description="Helical" evidence="8">
    <location>
        <begin position="384"/>
        <end position="409"/>
    </location>
</feature>
<evidence type="ECO:0000256" key="5">
    <source>
        <dbReference type="ARBA" id="ARBA00022847"/>
    </source>
</evidence>
<keyword evidence="3" id="KW-1003">Cell membrane</keyword>
<dbReference type="InterPro" id="IPR001927">
    <property type="entry name" value="Na/Gal_symport"/>
</dbReference>
<evidence type="ECO:0000256" key="2">
    <source>
        <dbReference type="ARBA" id="ARBA00022448"/>
    </source>
</evidence>
<accession>A0A553SRK1</accession>
<name>A0A553SRK1_NIACI</name>
<dbReference type="SUPFAM" id="SSF103473">
    <property type="entry name" value="MFS general substrate transporter"/>
    <property type="match status" value="1"/>
</dbReference>
<dbReference type="PANTHER" id="PTHR11328:SF24">
    <property type="entry name" value="MAJOR FACILITATOR SUPERFAMILY (MFS) PROFILE DOMAIN-CONTAINING PROTEIN"/>
    <property type="match status" value="1"/>
</dbReference>
<dbReference type="GO" id="GO:0005886">
    <property type="term" value="C:plasma membrane"/>
    <property type="evidence" value="ECO:0007669"/>
    <property type="project" value="UniProtKB-SubCell"/>
</dbReference>
<dbReference type="CDD" id="cd17332">
    <property type="entry name" value="MFS_MelB_like"/>
    <property type="match status" value="1"/>
</dbReference>
<feature type="transmembrane region" description="Helical" evidence="8">
    <location>
        <begin position="48"/>
        <end position="68"/>
    </location>
</feature>
<dbReference type="PANTHER" id="PTHR11328">
    <property type="entry name" value="MAJOR FACILITATOR SUPERFAMILY DOMAIN-CONTAINING PROTEIN"/>
    <property type="match status" value="1"/>
</dbReference>
<dbReference type="Pfam" id="PF13347">
    <property type="entry name" value="MFS_2"/>
    <property type="match status" value="1"/>
</dbReference>
<dbReference type="GO" id="GO:0008643">
    <property type="term" value="P:carbohydrate transport"/>
    <property type="evidence" value="ECO:0007669"/>
    <property type="project" value="InterPro"/>
</dbReference>
<dbReference type="AlphaFoldDB" id="A0A553SRK1"/>
<feature type="transmembrane region" description="Helical" evidence="8">
    <location>
        <begin position="171"/>
        <end position="190"/>
    </location>
</feature>
<feature type="transmembrane region" description="Helical" evidence="8">
    <location>
        <begin position="341"/>
        <end position="364"/>
    </location>
</feature>
<feature type="transmembrane region" description="Helical" evidence="8">
    <location>
        <begin position="421"/>
        <end position="447"/>
    </location>
</feature>
<dbReference type="InterPro" id="IPR039672">
    <property type="entry name" value="MFS_2"/>
</dbReference>
<dbReference type="Gene3D" id="1.20.1250.20">
    <property type="entry name" value="MFS general substrate transporter like domains"/>
    <property type="match status" value="2"/>
</dbReference>
<gene>
    <name evidence="10" type="ORF">CEQ21_01250</name>
</gene>
<feature type="transmembrane region" description="Helical" evidence="8">
    <location>
        <begin position="317"/>
        <end position="335"/>
    </location>
</feature>
<protein>
    <submittedName>
        <fullName evidence="10">MFS transporter</fullName>
    </submittedName>
</protein>
<keyword evidence="6 8" id="KW-1133">Transmembrane helix</keyword>
<evidence type="ECO:0000256" key="3">
    <source>
        <dbReference type="ARBA" id="ARBA00022475"/>
    </source>
</evidence>
<keyword evidence="2" id="KW-0813">Transport</keyword>
<dbReference type="InterPro" id="IPR020846">
    <property type="entry name" value="MFS_dom"/>
</dbReference>
<keyword evidence="7 8" id="KW-0472">Membrane</keyword>
<evidence type="ECO:0000313" key="11">
    <source>
        <dbReference type="Proteomes" id="UP000319837"/>
    </source>
</evidence>
<feature type="transmembrane region" description="Helical" evidence="8">
    <location>
        <begin position="202"/>
        <end position="222"/>
    </location>
</feature>
<dbReference type="PROSITE" id="PS00872">
    <property type="entry name" value="NA_GALACTOSIDE_SYMP"/>
    <property type="match status" value="1"/>
</dbReference>
<dbReference type="InterPro" id="IPR036259">
    <property type="entry name" value="MFS_trans_sf"/>
</dbReference>
<comment type="subcellular location">
    <subcellularLocation>
        <location evidence="1">Cell membrane</location>
        <topology evidence="1">Multi-pass membrane protein</topology>
    </subcellularLocation>
</comment>
<evidence type="ECO:0000259" key="9">
    <source>
        <dbReference type="PROSITE" id="PS50850"/>
    </source>
</evidence>
<organism evidence="10 11">
    <name type="scientific">Niallia circulans</name>
    <name type="common">Bacillus circulans</name>
    <dbReference type="NCBI Taxonomy" id="1397"/>
    <lineage>
        <taxon>Bacteria</taxon>
        <taxon>Bacillati</taxon>
        <taxon>Bacillota</taxon>
        <taxon>Bacilli</taxon>
        <taxon>Bacillales</taxon>
        <taxon>Bacillaceae</taxon>
        <taxon>Niallia</taxon>
    </lineage>
</organism>
<dbReference type="GO" id="GO:0015293">
    <property type="term" value="F:symporter activity"/>
    <property type="evidence" value="ECO:0007669"/>
    <property type="project" value="UniProtKB-KW"/>
</dbReference>
<reference evidence="11" key="1">
    <citation type="submission" date="2018-10" db="EMBL/GenBank/DDBJ databases">
        <title>FDA dAtabase for Regulatory Grade micrObial Sequences (FDA-ARGOS): Supporting development and validation of Infectious Disease Dx tests.</title>
        <authorList>
            <person name="Minogue T."/>
            <person name="Wolcott M."/>
            <person name="Wasieloski L."/>
            <person name="Aguilar W."/>
            <person name="Moore D."/>
            <person name="Tallon L."/>
            <person name="Sadzewicz L."/>
            <person name="Sengamalay N."/>
            <person name="Ott S."/>
            <person name="Godinez A."/>
            <person name="Nagaraj S."/>
            <person name="Vavikolanu K."/>
            <person name="Vyas G."/>
            <person name="Nadendla S."/>
            <person name="George J."/>
            <person name="Sichtig H."/>
        </authorList>
    </citation>
    <scope>NUCLEOTIDE SEQUENCE [LARGE SCALE GENOMIC DNA]</scope>
    <source>
        <strain evidence="11">FDAARGOS_343</strain>
    </source>
</reference>
<dbReference type="PROSITE" id="PS50850">
    <property type="entry name" value="MFS"/>
    <property type="match status" value="1"/>
</dbReference>
<feature type="transmembrane region" description="Helical" evidence="8">
    <location>
        <begin position="243"/>
        <end position="266"/>
    </location>
</feature>
<evidence type="ECO:0000256" key="6">
    <source>
        <dbReference type="ARBA" id="ARBA00022989"/>
    </source>
</evidence>
<evidence type="ECO:0000313" key="10">
    <source>
        <dbReference type="EMBL" id="TRZ39623.1"/>
    </source>
</evidence>
<keyword evidence="5" id="KW-0769">Symport</keyword>
<dbReference type="NCBIfam" id="TIGR00792">
    <property type="entry name" value="gph"/>
    <property type="match status" value="1"/>
</dbReference>
<dbReference type="RefSeq" id="WP_185763058.1">
    <property type="nucleotide sequence ID" value="NZ_RIBP01000001.1"/>
</dbReference>
<evidence type="ECO:0000256" key="1">
    <source>
        <dbReference type="ARBA" id="ARBA00004651"/>
    </source>
</evidence>
<dbReference type="GO" id="GO:0006814">
    <property type="term" value="P:sodium ion transport"/>
    <property type="evidence" value="ECO:0007669"/>
    <property type="project" value="InterPro"/>
</dbReference>
<dbReference type="EMBL" id="RIBP01000001">
    <property type="protein sequence ID" value="TRZ39623.1"/>
    <property type="molecule type" value="Genomic_DNA"/>
</dbReference>
<proteinExistence type="predicted"/>
<keyword evidence="4 8" id="KW-0812">Transmembrane</keyword>
<sequence>MSKVSVATENPVTVIEKQEKLRIGTKVSYGLGDFASQLFWSFSGSYLAIYYTDVMGIAPAVIAMIMLFSRIADGMFDPVLGAIADRTKSKHGRFRPYILYGTPFLALFSVLAFTSPAFLGSMDAKIAWAWFTYLGLSALYTVVNIPYGSLASVITPNPGERTALFSFRMTFTNLGSVLLSIASMPLIIFFSGGNENSLTGNGYTMTAVTLAVIAVPLFYVLFFNSKEVVLPINKAKVSFKESFVSVLSSKSLILIFFMLLTSLTAFFGRMGVQIYYYMYVIKRMDLVAVFMPLPAVGAVIGILLFTRFGTKIGKKNLLYISYFFSSIFLIVLYFIDFSNITMLLVVTFLFGLAQFGTPIVMAMIPDAIDELEYKKGVRVDGTAFAATSLATKFASALGGAVTVALLGSFGYVANADQTREAIAGINLVVNILPAICFLLAMIPVFLYKLDDNKTRVIREELDAQRVTEK</sequence>
<comment type="caution">
    <text evidence="10">The sequence shown here is derived from an EMBL/GenBank/DDBJ whole genome shotgun (WGS) entry which is preliminary data.</text>
</comment>
<feature type="transmembrane region" description="Helical" evidence="8">
    <location>
        <begin position="130"/>
        <end position="150"/>
    </location>
</feature>